<keyword evidence="2 7" id="KW-0813">Transport</keyword>
<evidence type="ECO:0000256" key="4">
    <source>
        <dbReference type="ARBA" id="ARBA00022692"/>
    </source>
</evidence>
<evidence type="ECO:0000259" key="8">
    <source>
        <dbReference type="PROSITE" id="PS50928"/>
    </source>
</evidence>
<dbReference type="PANTHER" id="PTHR43163">
    <property type="entry name" value="DIPEPTIDE TRANSPORT SYSTEM PERMEASE PROTEIN DPPB-RELATED"/>
    <property type="match status" value="1"/>
</dbReference>
<dbReference type="PROSITE" id="PS50928">
    <property type="entry name" value="ABC_TM1"/>
    <property type="match status" value="1"/>
</dbReference>
<dbReference type="AlphaFoldDB" id="A0A1B1BLH1"/>
<evidence type="ECO:0000256" key="6">
    <source>
        <dbReference type="ARBA" id="ARBA00023136"/>
    </source>
</evidence>
<dbReference type="PANTHER" id="PTHR43163:SF6">
    <property type="entry name" value="DIPEPTIDE TRANSPORT SYSTEM PERMEASE PROTEIN DPPB-RELATED"/>
    <property type="match status" value="1"/>
</dbReference>
<dbReference type="InterPro" id="IPR000515">
    <property type="entry name" value="MetI-like"/>
</dbReference>
<feature type="domain" description="ABC transmembrane type-1" evidence="8">
    <location>
        <begin position="95"/>
        <end position="322"/>
    </location>
</feature>
<feature type="transmembrane region" description="Helical" evidence="7">
    <location>
        <begin position="195"/>
        <end position="219"/>
    </location>
</feature>
<dbReference type="GO" id="GO:0005886">
    <property type="term" value="C:plasma membrane"/>
    <property type="evidence" value="ECO:0007669"/>
    <property type="project" value="UniProtKB-SubCell"/>
</dbReference>
<dbReference type="STRING" id="670052.PA27867_2522"/>
<name>A0A1B1BLH1_9MICO</name>
<keyword evidence="4 7" id="KW-0812">Transmembrane</keyword>
<gene>
    <name evidence="9" type="ORF">PA27867_2522</name>
</gene>
<dbReference type="SUPFAM" id="SSF161098">
    <property type="entry name" value="MetI-like"/>
    <property type="match status" value="1"/>
</dbReference>
<feature type="transmembrane region" description="Helical" evidence="7">
    <location>
        <begin position="101"/>
        <end position="122"/>
    </location>
</feature>
<dbReference type="GO" id="GO:0055085">
    <property type="term" value="P:transmembrane transport"/>
    <property type="evidence" value="ECO:0007669"/>
    <property type="project" value="InterPro"/>
</dbReference>
<dbReference type="KEGG" id="cart:PA27867_2522"/>
<dbReference type="InterPro" id="IPR045621">
    <property type="entry name" value="BPD_transp_1_N"/>
</dbReference>
<feature type="transmembrane region" description="Helical" evidence="7">
    <location>
        <begin position="297"/>
        <end position="318"/>
    </location>
</feature>
<dbReference type="RefSeq" id="WP_066596891.1">
    <property type="nucleotide sequence ID" value="NZ_CP016282.1"/>
</dbReference>
<dbReference type="Pfam" id="PF00528">
    <property type="entry name" value="BPD_transp_1"/>
    <property type="match status" value="1"/>
</dbReference>
<keyword evidence="3" id="KW-1003">Cell membrane</keyword>
<dbReference type="CDD" id="cd06261">
    <property type="entry name" value="TM_PBP2"/>
    <property type="match status" value="1"/>
</dbReference>
<comment type="similarity">
    <text evidence="7">Belongs to the binding-protein-dependent transport system permease family.</text>
</comment>
<reference evidence="9 10" key="1">
    <citation type="submission" date="2016-06" db="EMBL/GenBank/DDBJ databases">
        <title>Genome sequencing of Cryobacterium arcticum PAMC 27867.</title>
        <authorList>
            <person name="Lee J."/>
            <person name="Kim O.-S."/>
        </authorList>
    </citation>
    <scope>NUCLEOTIDE SEQUENCE [LARGE SCALE GENOMIC DNA]</scope>
    <source>
        <strain evidence="9 10">PAMC 27867</strain>
    </source>
</reference>
<evidence type="ECO:0000256" key="3">
    <source>
        <dbReference type="ARBA" id="ARBA00022475"/>
    </source>
</evidence>
<dbReference type="Gene3D" id="1.10.3720.10">
    <property type="entry name" value="MetI-like"/>
    <property type="match status" value="1"/>
</dbReference>
<dbReference type="OrthoDB" id="9778910at2"/>
<proteinExistence type="inferred from homology"/>
<evidence type="ECO:0000256" key="7">
    <source>
        <dbReference type="RuleBase" id="RU363032"/>
    </source>
</evidence>
<dbReference type="EMBL" id="CP016282">
    <property type="protein sequence ID" value="ANP73470.1"/>
    <property type="molecule type" value="Genomic_DNA"/>
</dbReference>
<keyword evidence="6 7" id="KW-0472">Membrane</keyword>
<dbReference type="Proteomes" id="UP000092582">
    <property type="component" value="Chromosome 1"/>
</dbReference>
<sequence length="332" mass="34529" precursor="true">MLMFILKRIVAMAGVLLALTVALFTLQELSGVDPAKAYVGANASAEALERARERLGLDQSAVVRYFDYLGGLLHGDLQNSLRTRTPVAEGLATAFPATLELALWTLGFALILGAFFALLTVVRWKGAAVVRFVLLSGAAAPTFLLAMVGLLVFYGSLGLIPAGGRSSFSGGSSSPTGLLVLDALLAGRMDVAGDAVWHLLLPATCAAISPAVAIGRVLVDGLKVNLGSDHARTARSAGMKESAVLVRHALRNSLGATLSMIGIQTGLLLGGLVVVEKITAWPGLGSYLEKSVNVSDFPGIAGVALLLGITYVLLNTIVDVLQVVADRRISLT</sequence>
<feature type="transmembrane region" description="Helical" evidence="7">
    <location>
        <begin position="254"/>
        <end position="275"/>
    </location>
</feature>
<keyword evidence="5 7" id="KW-1133">Transmembrane helix</keyword>
<evidence type="ECO:0000256" key="1">
    <source>
        <dbReference type="ARBA" id="ARBA00004651"/>
    </source>
</evidence>
<evidence type="ECO:0000256" key="5">
    <source>
        <dbReference type="ARBA" id="ARBA00022989"/>
    </source>
</evidence>
<organism evidence="9 10">
    <name type="scientific">Cryobacterium arcticum</name>
    <dbReference type="NCBI Taxonomy" id="670052"/>
    <lineage>
        <taxon>Bacteria</taxon>
        <taxon>Bacillati</taxon>
        <taxon>Actinomycetota</taxon>
        <taxon>Actinomycetes</taxon>
        <taxon>Micrococcales</taxon>
        <taxon>Microbacteriaceae</taxon>
        <taxon>Cryobacterium</taxon>
    </lineage>
</organism>
<keyword evidence="10" id="KW-1185">Reference proteome</keyword>
<accession>A0A1B1BLH1</accession>
<dbReference type="Pfam" id="PF19300">
    <property type="entry name" value="BPD_transp_1_N"/>
    <property type="match status" value="1"/>
</dbReference>
<evidence type="ECO:0000313" key="10">
    <source>
        <dbReference type="Proteomes" id="UP000092582"/>
    </source>
</evidence>
<evidence type="ECO:0000313" key="9">
    <source>
        <dbReference type="EMBL" id="ANP73470.1"/>
    </source>
</evidence>
<feature type="transmembrane region" description="Helical" evidence="7">
    <location>
        <begin position="129"/>
        <end position="154"/>
    </location>
</feature>
<comment type="subcellular location">
    <subcellularLocation>
        <location evidence="1 7">Cell membrane</location>
        <topology evidence="1 7">Multi-pass membrane protein</topology>
    </subcellularLocation>
</comment>
<evidence type="ECO:0000256" key="2">
    <source>
        <dbReference type="ARBA" id="ARBA00022448"/>
    </source>
</evidence>
<protein>
    <recommendedName>
        <fullName evidence="8">ABC transmembrane type-1 domain-containing protein</fullName>
    </recommendedName>
</protein>
<dbReference type="InterPro" id="IPR035906">
    <property type="entry name" value="MetI-like_sf"/>
</dbReference>